<accession>A0A845AI08</accession>
<dbReference type="AlphaFoldDB" id="A0A845AI08"/>
<name>A0A845AI08_9SPHN</name>
<dbReference type="EMBL" id="WTYA01000006">
    <property type="protein sequence ID" value="MXP29087.1"/>
    <property type="molecule type" value="Genomic_DNA"/>
</dbReference>
<evidence type="ECO:0000313" key="1">
    <source>
        <dbReference type="EMBL" id="MXP29087.1"/>
    </source>
</evidence>
<keyword evidence="2" id="KW-1185">Reference proteome</keyword>
<reference evidence="1 2" key="1">
    <citation type="submission" date="2019-12" db="EMBL/GenBank/DDBJ databases">
        <title>Genomic-based taxomic classification of the family Erythrobacteraceae.</title>
        <authorList>
            <person name="Xu L."/>
        </authorList>
    </citation>
    <scope>NUCLEOTIDE SEQUENCE [LARGE SCALE GENOMIC DNA]</scope>
    <source>
        <strain evidence="1 2">KEMB 9005-328</strain>
    </source>
</reference>
<comment type="caution">
    <text evidence="1">The sequence shown here is derived from an EMBL/GenBank/DDBJ whole genome shotgun (WGS) entry which is preliminary data.</text>
</comment>
<sequence>MPEPVVANVGARLDRDMWAATGDRTVWHVFDSPIYPPVVHQVRIEQHIIIRVVPHPSRERQELMRIERQDTGPPRYVERSMNRCIHIADISGVQPDGDTRLLLFMRDRRLISADLERGCSARDFYSGFYIAHNKDGKLCVGRDKLLARSGMRCAVSAVHLLVPEGDR</sequence>
<protein>
    <submittedName>
        <fullName evidence="1">Uncharacterized protein</fullName>
    </submittedName>
</protein>
<dbReference type="RefSeq" id="WP_160753379.1">
    <property type="nucleotide sequence ID" value="NZ_WTYA01000006.1"/>
</dbReference>
<organism evidence="1 2">
    <name type="scientific">Qipengyuania algicida</name>
    <dbReference type="NCBI Taxonomy" id="1836209"/>
    <lineage>
        <taxon>Bacteria</taxon>
        <taxon>Pseudomonadati</taxon>
        <taxon>Pseudomonadota</taxon>
        <taxon>Alphaproteobacteria</taxon>
        <taxon>Sphingomonadales</taxon>
        <taxon>Erythrobacteraceae</taxon>
        <taxon>Qipengyuania</taxon>
    </lineage>
</organism>
<dbReference type="Proteomes" id="UP000439780">
    <property type="component" value="Unassembled WGS sequence"/>
</dbReference>
<proteinExistence type="predicted"/>
<gene>
    <name evidence="1" type="ORF">GRI58_09655</name>
</gene>
<evidence type="ECO:0000313" key="2">
    <source>
        <dbReference type="Proteomes" id="UP000439780"/>
    </source>
</evidence>
<dbReference type="OrthoDB" id="7596012at2"/>